<gene>
    <name evidence="2" type="ORF">FOZ63_000832</name>
</gene>
<name>A0A7J6UJS4_PEROL</name>
<feature type="region of interest" description="Disordered" evidence="1">
    <location>
        <begin position="274"/>
        <end position="329"/>
    </location>
</feature>
<feature type="compositionally biased region" description="Low complexity" evidence="1">
    <location>
        <begin position="307"/>
        <end position="318"/>
    </location>
</feature>
<feature type="compositionally biased region" description="Low complexity" evidence="1">
    <location>
        <begin position="274"/>
        <end position="287"/>
    </location>
</feature>
<organism evidence="2 3">
    <name type="scientific">Perkinsus olseni</name>
    <name type="common">Perkinsus atlanticus</name>
    <dbReference type="NCBI Taxonomy" id="32597"/>
    <lineage>
        <taxon>Eukaryota</taxon>
        <taxon>Sar</taxon>
        <taxon>Alveolata</taxon>
        <taxon>Perkinsozoa</taxon>
        <taxon>Perkinsea</taxon>
        <taxon>Perkinsida</taxon>
        <taxon>Perkinsidae</taxon>
        <taxon>Perkinsus</taxon>
    </lineage>
</organism>
<dbReference type="Proteomes" id="UP000553632">
    <property type="component" value="Unassembled WGS sequence"/>
</dbReference>
<reference evidence="2 3" key="1">
    <citation type="submission" date="2020-04" db="EMBL/GenBank/DDBJ databases">
        <title>Perkinsus olseni comparative genomics.</title>
        <authorList>
            <person name="Bogema D.R."/>
        </authorList>
    </citation>
    <scope>NUCLEOTIDE SEQUENCE [LARGE SCALE GENOMIC DNA]</scope>
    <source>
        <strain evidence="2 3">ATCC PRA-207</strain>
    </source>
</reference>
<evidence type="ECO:0000256" key="1">
    <source>
        <dbReference type="SAM" id="MobiDB-lite"/>
    </source>
</evidence>
<proteinExistence type="predicted"/>
<feature type="region of interest" description="Disordered" evidence="1">
    <location>
        <begin position="84"/>
        <end position="107"/>
    </location>
</feature>
<comment type="caution">
    <text evidence="2">The sequence shown here is derived from an EMBL/GenBank/DDBJ whole genome shotgun (WGS) entry which is preliminary data.</text>
</comment>
<dbReference type="EMBL" id="JABANO010002667">
    <property type="protein sequence ID" value="KAF4757437.1"/>
    <property type="molecule type" value="Genomic_DNA"/>
</dbReference>
<dbReference type="AlphaFoldDB" id="A0A7J6UJS4"/>
<accession>A0A7J6UJS4</accession>
<evidence type="ECO:0000313" key="3">
    <source>
        <dbReference type="Proteomes" id="UP000553632"/>
    </source>
</evidence>
<protein>
    <submittedName>
        <fullName evidence="2">Uncharacterized protein</fullName>
    </submittedName>
</protein>
<keyword evidence="3" id="KW-1185">Reference proteome</keyword>
<dbReference type="OMA" id="LMMKECA"/>
<sequence length="329" mass="33782">MADPSTSSALSLTTPISEALTFLSVSPDLAATITAACTAATAATLNDVALLGYDMLSSIVQVEDPDVSTTLALKKLVQLAKSLGSTPSSTPWTAPGTPVPAPPAAAPASSKRVAPSFSVLLGDRSTLVGLSAALHPPSTLVSDLFNQSSSDRPRLAFGYKLRDFLSSDDSASATFPDDSLRVQHLGKALLRWSTTMHLCLDLGLASLLGHTFATLDVVGSIFSGRAGGSRTAEAYHNLMMKECAAKLSAGDSLANVAQFLCRLDSNTACTAALTATPPTASPGSSRRSPGKGKGKGLPSRPFRPSESAPARDSSSTASPAPPSKRPKES</sequence>
<evidence type="ECO:0000313" key="2">
    <source>
        <dbReference type="EMBL" id="KAF4757437.1"/>
    </source>
</evidence>